<dbReference type="OrthoDB" id="950459at2"/>
<comment type="caution">
    <text evidence="1">The sequence shown here is derived from an EMBL/GenBank/DDBJ whole genome shotgun (WGS) entry which is preliminary data.</text>
</comment>
<evidence type="ECO:0000313" key="2">
    <source>
        <dbReference type="Proteomes" id="UP000282759"/>
    </source>
</evidence>
<sequence>MSEQENRSKWLKIRLKPSEEEALSKLFKKTTFQNLSEYGRAMILGKPVTVLIRDKAMDDMLEELLVLRRELSAIGNNLNQAVRNINAAHGNADTRMYMSLLGIINAKLEPAIREIKQRTADYAELWSQKLKAGKA</sequence>
<dbReference type="Pfam" id="PF19514">
    <property type="entry name" value="MobC_2"/>
    <property type="match status" value="1"/>
</dbReference>
<proteinExistence type="predicted"/>
<organism evidence="1 2">
    <name type="scientific">Mucilaginibacter limnophilus</name>
    <dbReference type="NCBI Taxonomy" id="1932778"/>
    <lineage>
        <taxon>Bacteria</taxon>
        <taxon>Pseudomonadati</taxon>
        <taxon>Bacteroidota</taxon>
        <taxon>Sphingobacteriia</taxon>
        <taxon>Sphingobacteriales</taxon>
        <taxon>Sphingobacteriaceae</taxon>
        <taxon>Mucilaginibacter</taxon>
    </lineage>
</organism>
<dbReference type="RefSeq" id="WP_127707156.1">
    <property type="nucleotide sequence ID" value="NZ_SACK01000008.1"/>
</dbReference>
<evidence type="ECO:0000313" key="1">
    <source>
        <dbReference type="EMBL" id="RVT98501.1"/>
    </source>
</evidence>
<name>A0A437MLH4_9SPHI</name>
<dbReference type="Proteomes" id="UP000282759">
    <property type="component" value="Unassembled WGS sequence"/>
</dbReference>
<reference evidence="1 2" key="1">
    <citation type="submission" date="2019-01" db="EMBL/GenBank/DDBJ databases">
        <authorList>
            <person name="Chen W.-M."/>
        </authorList>
    </citation>
    <scope>NUCLEOTIDE SEQUENCE [LARGE SCALE GENOMIC DNA]</scope>
    <source>
        <strain evidence="1 2">YBJ-36</strain>
    </source>
</reference>
<protein>
    <submittedName>
        <fullName evidence="1">Plasmid mobilization relaxosome protein MobC</fullName>
    </submittedName>
</protein>
<dbReference type="InterPro" id="IPR045788">
    <property type="entry name" value="MobC_2"/>
</dbReference>
<dbReference type="AlphaFoldDB" id="A0A437MLH4"/>
<dbReference type="EMBL" id="SACK01000008">
    <property type="protein sequence ID" value="RVT98501.1"/>
    <property type="molecule type" value="Genomic_DNA"/>
</dbReference>
<gene>
    <name evidence="1" type="primary">mobC</name>
    <name evidence="1" type="ORF">EOD41_17085</name>
</gene>
<accession>A0A437MLH4</accession>
<keyword evidence="2" id="KW-1185">Reference proteome</keyword>